<sequence length="459" mass="52734">MIKKRTRQFEDSPVQLKKVPAVSNDRYDIWRSLDRIRRSYKSAEIPIKRSVIFIPCCPLDREELQKCITKLLQYVDSEKLLMLEIRESFYSNIVVLKNFTVLDFCFVVPVVLATLRRSPLKDADYFRFNPGTNCQGNFYLPFNSLLQLKSEITHVSQVLFPEIMGFKEFHCEKTQNNNVADLINDLFLLISNTKFGKNKDSVVLEFKKGVKLFSKRTTLGVGEINMIEQGLLLNKEDVAQRNMNRIKDSRNKLKDFAETLLKANETTVEPTNANKEAHPATTTPKSSGPQTGAIKSRFRNGTSSSSTSQTATPQTTYSQNFKPKMDRFVSHQHEKPHFMTNDEIKFHCIATIRASIDAVKKMSAYQIVKVYVRYPKKVVEPMFKNLNDLRTKTNCNIIILHYNNEHESVEWLKTLELTRYSKSPQTPNPQTVRIVSIGGVAEYIVSALEEILALLEQSQ</sequence>
<organism evidence="2 3">
    <name type="scientific">Nakaseomyces bracarensis</name>
    <dbReference type="NCBI Taxonomy" id="273131"/>
    <lineage>
        <taxon>Eukaryota</taxon>
        <taxon>Fungi</taxon>
        <taxon>Dikarya</taxon>
        <taxon>Ascomycota</taxon>
        <taxon>Saccharomycotina</taxon>
        <taxon>Saccharomycetes</taxon>
        <taxon>Saccharomycetales</taxon>
        <taxon>Saccharomycetaceae</taxon>
        <taxon>Nakaseomyces</taxon>
    </lineage>
</organism>
<dbReference type="EMBL" id="JBEVYD010000005">
    <property type="protein sequence ID" value="KAL3232280.1"/>
    <property type="molecule type" value="Genomic_DNA"/>
</dbReference>
<name>A0ABR4NU88_9SACH</name>
<reference evidence="2 3" key="1">
    <citation type="submission" date="2024-05" db="EMBL/GenBank/DDBJ databases">
        <title>Long read based assembly of the Candida bracarensis genome reveals expanded adhesin content.</title>
        <authorList>
            <person name="Marcet-Houben M."/>
            <person name="Ksiezopolska E."/>
            <person name="Gabaldon T."/>
        </authorList>
    </citation>
    <scope>NUCLEOTIDE SEQUENCE [LARGE SCALE GENOMIC DNA]</scope>
    <source>
        <strain evidence="2 3">CBM6</strain>
    </source>
</reference>
<dbReference type="GO" id="GO:1990904">
    <property type="term" value="C:ribonucleoprotein complex"/>
    <property type="evidence" value="ECO:0007669"/>
    <property type="project" value="UniProtKB-KW"/>
</dbReference>
<dbReference type="InterPro" id="IPR043954">
    <property type="entry name" value="Snu56_snRNP"/>
</dbReference>
<protein>
    <submittedName>
        <fullName evidence="2">56 kDa U1 small nuclear ribonucleoprotein component</fullName>
    </submittedName>
</protein>
<feature type="compositionally biased region" description="Polar residues" evidence="1">
    <location>
        <begin position="264"/>
        <end position="290"/>
    </location>
</feature>
<keyword evidence="3" id="KW-1185">Reference proteome</keyword>
<dbReference type="Proteomes" id="UP001623330">
    <property type="component" value="Unassembled WGS sequence"/>
</dbReference>
<keyword evidence="2" id="KW-0687">Ribonucleoprotein</keyword>
<evidence type="ECO:0000313" key="2">
    <source>
        <dbReference type="EMBL" id="KAL3232280.1"/>
    </source>
</evidence>
<accession>A0ABR4NU88</accession>
<feature type="region of interest" description="Disordered" evidence="1">
    <location>
        <begin position="264"/>
        <end position="320"/>
    </location>
</feature>
<proteinExistence type="predicted"/>
<comment type="caution">
    <text evidence="2">The sequence shown here is derived from an EMBL/GenBank/DDBJ whole genome shotgun (WGS) entry which is preliminary data.</text>
</comment>
<evidence type="ECO:0000313" key="3">
    <source>
        <dbReference type="Proteomes" id="UP001623330"/>
    </source>
</evidence>
<gene>
    <name evidence="2" type="ORF">RNJ44_04196</name>
</gene>
<feature type="compositionally biased region" description="Low complexity" evidence="1">
    <location>
        <begin position="302"/>
        <end position="319"/>
    </location>
</feature>
<dbReference type="Pfam" id="PF19097">
    <property type="entry name" value="Snu56_snRNP"/>
    <property type="match status" value="1"/>
</dbReference>
<evidence type="ECO:0000256" key="1">
    <source>
        <dbReference type="SAM" id="MobiDB-lite"/>
    </source>
</evidence>